<evidence type="ECO:0000256" key="1">
    <source>
        <dbReference type="SAM" id="MobiDB-lite"/>
    </source>
</evidence>
<gene>
    <name evidence="2" type="ORF">SLEP1_g26303</name>
</gene>
<dbReference type="AlphaFoldDB" id="A0AAV5JS20"/>
<keyword evidence="3" id="KW-1185">Reference proteome</keyword>
<feature type="region of interest" description="Disordered" evidence="1">
    <location>
        <begin position="222"/>
        <end position="280"/>
    </location>
</feature>
<proteinExistence type="predicted"/>
<accession>A0AAV5JS20</accession>
<sequence length="305" mass="33502">MDFTAGDLSHLEALVAVTPSMLPYVPPTPPSDKANSNKAMRPYIDKAAIAMWSKGVATLRLFNIARMSTMSPLMLEYWGTLLKRFEAFIQSLPEVWVLICPPIPGLMEEEYGQVGAIEGELGQEEIGDAGIGDEANEVIPLRKSVFGKRKSVAQPPKSRARRASVLPASKQSRAKAPTPSKTRTTKGKEVGDDSDSDESSWGNPDPEVIERIKRLRPICGASSESFGPIPVPSDEKVPFKSEKAKREERKKGGRHLEPSPSSSIFTFLFPDPASSPNQPVATIANHHWQSYTATPPLARLHPYFR</sequence>
<name>A0AAV5JS20_9ROSI</name>
<reference evidence="2 3" key="1">
    <citation type="journal article" date="2021" name="Commun. Biol.">
        <title>The genome of Shorea leprosula (Dipterocarpaceae) highlights the ecological relevance of drought in aseasonal tropical rainforests.</title>
        <authorList>
            <person name="Ng K.K.S."/>
            <person name="Kobayashi M.J."/>
            <person name="Fawcett J.A."/>
            <person name="Hatakeyama M."/>
            <person name="Paape T."/>
            <person name="Ng C.H."/>
            <person name="Ang C.C."/>
            <person name="Tnah L.H."/>
            <person name="Lee C.T."/>
            <person name="Nishiyama T."/>
            <person name="Sese J."/>
            <person name="O'Brien M.J."/>
            <person name="Copetti D."/>
            <person name="Mohd Noor M.I."/>
            <person name="Ong R.C."/>
            <person name="Putra M."/>
            <person name="Sireger I.Z."/>
            <person name="Indrioko S."/>
            <person name="Kosugi Y."/>
            <person name="Izuno A."/>
            <person name="Isagi Y."/>
            <person name="Lee S.L."/>
            <person name="Shimizu K.K."/>
        </authorList>
    </citation>
    <scope>NUCLEOTIDE SEQUENCE [LARGE SCALE GENOMIC DNA]</scope>
    <source>
        <strain evidence="2">214</strain>
    </source>
</reference>
<comment type="caution">
    <text evidence="2">The sequence shown here is derived from an EMBL/GenBank/DDBJ whole genome shotgun (WGS) entry which is preliminary data.</text>
</comment>
<dbReference type="Proteomes" id="UP001054252">
    <property type="component" value="Unassembled WGS sequence"/>
</dbReference>
<evidence type="ECO:0000313" key="2">
    <source>
        <dbReference type="EMBL" id="GKV15516.1"/>
    </source>
</evidence>
<dbReference type="EMBL" id="BPVZ01000043">
    <property type="protein sequence ID" value="GKV15516.1"/>
    <property type="molecule type" value="Genomic_DNA"/>
</dbReference>
<organism evidence="2 3">
    <name type="scientific">Rubroshorea leprosula</name>
    <dbReference type="NCBI Taxonomy" id="152421"/>
    <lineage>
        <taxon>Eukaryota</taxon>
        <taxon>Viridiplantae</taxon>
        <taxon>Streptophyta</taxon>
        <taxon>Embryophyta</taxon>
        <taxon>Tracheophyta</taxon>
        <taxon>Spermatophyta</taxon>
        <taxon>Magnoliopsida</taxon>
        <taxon>eudicotyledons</taxon>
        <taxon>Gunneridae</taxon>
        <taxon>Pentapetalae</taxon>
        <taxon>rosids</taxon>
        <taxon>malvids</taxon>
        <taxon>Malvales</taxon>
        <taxon>Dipterocarpaceae</taxon>
        <taxon>Rubroshorea</taxon>
    </lineage>
</organism>
<evidence type="ECO:0000313" key="3">
    <source>
        <dbReference type="Proteomes" id="UP001054252"/>
    </source>
</evidence>
<feature type="compositionally biased region" description="Basic and acidic residues" evidence="1">
    <location>
        <begin position="233"/>
        <end position="257"/>
    </location>
</feature>
<protein>
    <submittedName>
        <fullName evidence="2">Uncharacterized protein</fullName>
    </submittedName>
</protein>
<feature type="region of interest" description="Disordered" evidence="1">
    <location>
        <begin position="149"/>
        <end position="206"/>
    </location>
</feature>